<dbReference type="Proteomes" id="UP000194221">
    <property type="component" value="Unassembled WGS sequence"/>
</dbReference>
<evidence type="ECO:0000256" key="1">
    <source>
        <dbReference type="SAM" id="MobiDB-lite"/>
    </source>
</evidence>
<evidence type="ECO:0008006" key="5">
    <source>
        <dbReference type="Google" id="ProtNLM"/>
    </source>
</evidence>
<reference evidence="3 4" key="1">
    <citation type="submission" date="2015-03" db="EMBL/GenBank/DDBJ databases">
        <title>Genome sequence of Tenacibaculum sp. S2-2, isolated from intestinal microbiota of sea cucumber, Apostichopus japonicas.</title>
        <authorList>
            <person name="Shao Z."/>
            <person name="Wang L."/>
            <person name="Li X."/>
        </authorList>
    </citation>
    <scope>NUCLEOTIDE SEQUENCE [LARGE SCALE GENOMIC DNA]</scope>
    <source>
        <strain evidence="3 4">S2-2</strain>
    </source>
</reference>
<keyword evidence="4" id="KW-1185">Reference proteome</keyword>
<feature type="region of interest" description="Disordered" evidence="1">
    <location>
        <begin position="173"/>
        <end position="201"/>
    </location>
</feature>
<sequence>MKKLFFILLGILFSTSSYGQSKNGKAANNWDECVALSQTEFKNSCLGDDREKELLSPHATITNNCDQKIKVVWEYNGKVKPNGNAVTNGTVYIKPNKSKVVYVCNAIANGGTIQVTNVESADSNYTSNSNNNSSWNENTSALSDESKNYIKNSGNYNYESIYEKRRKEAEARKLKYQRESNRQQRLEEQKKLERERMKREFERQDKENVKNYKNAVNKFNNVLEGMARAKENQRKFEERELKRIAEKKRLRKLRWEEEERREKAERKRKEKIKNSKKEFMNTLSDAKIPLSYPNATAYFIIIAKTGEESIKLSKLILYKNSNNQLPYKQDVIKKFKNKYRLNNIYIQGPFTSKALQEREYQNIKGYARSSYIKVGNDINFSYGTKGKAKVNSNTDFWGKKKKTTTKKTKKKDFWN</sequence>
<dbReference type="OrthoDB" id="1454755at2"/>
<dbReference type="RefSeq" id="WP_086029762.1">
    <property type="nucleotide sequence ID" value="NZ_LAPZ01000002.1"/>
</dbReference>
<gene>
    <name evidence="3" type="ORF">WH52_04620</name>
</gene>
<accession>A0A1Y2PEP5</accession>
<feature type="signal peptide" evidence="2">
    <location>
        <begin position="1"/>
        <end position="19"/>
    </location>
</feature>
<organism evidence="3 4">
    <name type="scientific">Tenacibaculum holothuriorum</name>
    <dbReference type="NCBI Taxonomy" id="1635173"/>
    <lineage>
        <taxon>Bacteria</taxon>
        <taxon>Pseudomonadati</taxon>
        <taxon>Bacteroidota</taxon>
        <taxon>Flavobacteriia</taxon>
        <taxon>Flavobacteriales</taxon>
        <taxon>Flavobacteriaceae</taxon>
        <taxon>Tenacibaculum</taxon>
    </lineage>
</organism>
<dbReference type="EMBL" id="LAPZ01000002">
    <property type="protein sequence ID" value="OSY88952.1"/>
    <property type="molecule type" value="Genomic_DNA"/>
</dbReference>
<evidence type="ECO:0000256" key="2">
    <source>
        <dbReference type="SAM" id="SignalP"/>
    </source>
</evidence>
<dbReference type="AlphaFoldDB" id="A0A1Y2PEP5"/>
<feature type="chain" id="PRO_5011006419" description="SPOR domain-containing protein" evidence="2">
    <location>
        <begin position="20"/>
        <end position="415"/>
    </location>
</feature>
<evidence type="ECO:0000313" key="4">
    <source>
        <dbReference type="Proteomes" id="UP000194221"/>
    </source>
</evidence>
<name>A0A1Y2PEP5_9FLAO</name>
<evidence type="ECO:0000313" key="3">
    <source>
        <dbReference type="EMBL" id="OSY88952.1"/>
    </source>
</evidence>
<dbReference type="STRING" id="1635173.WH52_04620"/>
<comment type="caution">
    <text evidence="3">The sequence shown here is derived from an EMBL/GenBank/DDBJ whole genome shotgun (WGS) entry which is preliminary data.</text>
</comment>
<protein>
    <recommendedName>
        <fullName evidence="5">SPOR domain-containing protein</fullName>
    </recommendedName>
</protein>
<keyword evidence="2" id="KW-0732">Signal</keyword>
<proteinExistence type="predicted"/>
<dbReference type="InParanoid" id="A0A1Y2PEP5"/>